<gene>
    <name evidence="3" type="ORF">CUNI_LOCUS15168</name>
</gene>
<evidence type="ECO:0000259" key="2">
    <source>
        <dbReference type="Pfam" id="PF15743"/>
    </source>
</evidence>
<dbReference type="InterPro" id="IPR031478">
    <property type="entry name" value="SPATA1_C"/>
</dbReference>
<feature type="compositionally biased region" description="Basic and acidic residues" evidence="1">
    <location>
        <begin position="13"/>
        <end position="26"/>
    </location>
</feature>
<keyword evidence="4" id="KW-1185">Reference proteome</keyword>
<dbReference type="PANTHER" id="PTHR14421:SF3">
    <property type="entry name" value="SPERMATOGENESIS-ASSOCIATED PROTEIN 1"/>
    <property type="match status" value="1"/>
</dbReference>
<dbReference type="EMBL" id="CAJHNH020003581">
    <property type="protein sequence ID" value="CAG5129610.1"/>
    <property type="molecule type" value="Genomic_DNA"/>
</dbReference>
<dbReference type="InterPro" id="IPR039062">
    <property type="entry name" value="SPAT1"/>
</dbReference>
<feature type="region of interest" description="Disordered" evidence="1">
    <location>
        <begin position="1"/>
        <end position="41"/>
    </location>
</feature>
<protein>
    <recommendedName>
        <fullName evidence="2">Spermatogenesis-associated protein 1 C-terminal domain-containing protein</fullName>
    </recommendedName>
</protein>
<feature type="domain" description="Spermatogenesis-associated protein 1 C-terminal" evidence="2">
    <location>
        <begin position="30"/>
        <end position="176"/>
    </location>
</feature>
<reference evidence="3" key="1">
    <citation type="submission" date="2021-04" db="EMBL/GenBank/DDBJ databases">
        <authorList>
            <consortium name="Molecular Ecology Group"/>
        </authorList>
    </citation>
    <scope>NUCLEOTIDE SEQUENCE</scope>
</reference>
<organism evidence="3 4">
    <name type="scientific">Candidula unifasciata</name>
    <dbReference type="NCBI Taxonomy" id="100452"/>
    <lineage>
        <taxon>Eukaryota</taxon>
        <taxon>Metazoa</taxon>
        <taxon>Spiralia</taxon>
        <taxon>Lophotrochozoa</taxon>
        <taxon>Mollusca</taxon>
        <taxon>Gastropoda</taxon>
        <taxon>Heterobranchia</taxon>
        <taxon>Euthyneura</taxon>
        <taxon>Panpulmonata</taxon>
        <taxon>Eupulmonata</taxon>
        <taxon>Stylommatophora</taxon>
        <taxon>Helicina</taxon>
        <taxon>Helicoidea</taxon>
        <taxon>Geomitridae</taxon>
        <taxon>Candidula</taxon>
    </lineage>
</organism>
<sequence>DERGLSSDEETATSDRRQIPGHEKNHLLKNIEQTRMSQKDLEKERADLMRKAKQIQHKTKQYRNAARDAWKKKYFEEKKRTAPLEDISNVLQNELEALHKKQINILEGPREKNLRLADGAPSEKSNHVIQCARLRHEIEDLSRRVEMARMKLTSEIKLRVQAQAEMKAVRSEAMQNRVALRAPRPGHGNTAVVSAAK</sequence>
<evidence type="ECO:0000256" key="1">
    <source>
        <dbReference type="SAM" id="MobiDB-lite"/>
    </source>
</evidence>
<comment type="caution">
    <text evidence="3">The sequence shown here is derived from an EMBL/GenBank/DDBJ whole genome shotgun (WGS) entry which is preliminary data.</text>
</comment>
<evidence type="ECO:0000313" key="3">
    <source>
        <dbReference type="EMBL" id="CAG5129610.1"/>
    </source>
</evidence>
<dbReference type="OrthoDB" id="9901850at2759"/>
<dbReference type="PANTHER" id="PTHR14421">
    <property type="entry name" value="SPERMATOGENESIS-ASSOCIATED PROTEIN 1"/>
    <property type="match status" value="1"/>
</dbReference>
<evidence type="ECO:0000313" key="4">
    <source>
        <dbReference type="Proteomes" id="UP000678393"/>
    </source>
</evidence>
<name>A0A8S3ZP53_9EUPU</name>
<dbReference type="Proteomes" id="UP000678393">
    <property type="component" value="Unassembled WGS sequence"/>
</dbReference>
<proteinExistence type="predicted"/>
<accession>A0A8S3ZP53</accession>
<dbReference type="AlphaFoldDB" id="A0A8S3ZP53"/>
<dbReference type="Pfam" id="PF15743">
    <property type="entry name" value="SPATA1_C"/>
    <property type="match status" value="1"/>
</dbReference>
<feature type="non-terminal residue" evidence="3">
    <location>
        <position position="197"/>
    </location>
</feature>